<protein>
    <recommendedName>
        <fullName evidence="4">SMODS and SLOG-associating 2TM effector domain-containing protein</fullName>
    </recommendedName>
</protein>
<accession>A0ABX2BC28</accession>
<evidence type="ECO:0000313" key="3">
    <source>
        <dbReference type="Proteomes" id="UP001318401"/>
    </source>
</evidence>
<dbReference type="Proteomes" id="UP001318401">
    <property type="component" value="Unassembled WGS sequence"/>
</dbReference>
<feature type="transmembrane region" description="Helical" evidence="1">
    <location>
        <begin position="37"/>
        <end position="57"/>
    </location>
</feature>
<keyword evidence="1" id="KW-1133">Transmembrane helix</keyword>
<dbReference type="EMBL" id="QDKN01000003">
    <property type="protein sequence ID" value="NPT30861.1"/>
    <property type="molecule type" value="Genomic_DNA"/>
</dbReference>
<keyword evidence="1" id="KW-0812">Transmembrane</keyword>
<comment type="caution">
    <text evidence="2">The sequence shown here is derived from an EMBL/GenBank/DDBJ whole genome shotgun (WGS) entry which is preliminary data.</text>
</comment>
<evidence type="ECO:0000256" key="1">
    <source>
        <dbReference type="SAM" id="Phobius"/>
    </source>
</evidence>
<dbReference type="RefSeq" id="WP_125747722.1">
    <property type="nucleotide sequence ID" value="NZ_CP034367.1"/>
</dbReference>
<keyword evidence="1" id="KW-0472">Membrane</keyword>
<keyword evidence="3" id="KW-1185">Reference proteome</keyword>
<evidence type="ECO:0008006" key="4">
    <source>
        <dbReference type="Google" id="ProtNLM"/>
    </source>
</evidence>
<name>A0ABX2BC28_9GAMM</name>
<reference evidence="2 3" key="1">
    <citation type="submission" date="2018-04" db="EMBL/GenBank/DDBJ databases">
        <authorList>
            <person name="Li G."/>
            <person name="Du W."/>
            <person name="Bai Y."/>
        </authorList>
    </citation>
    <scope>NUCLEOTIDE SEQUENCE [LARGE SCALE GENOMIC DNA]</scope>
    <source>
        <strain evidence="2 3">YYYZ-3</strain>
    </source>
</reference>
<feature type="transmembrane region" description="Helical" evidence="1">
    <location>
        <begin position="63"/>
        <end position="81"/>
    </location>
</feature>
<proteinExistence type="predicted"/>
<sequence>MNTNATHQRANVPYKAKAKTRYSIQYLLLQERLFHRLANTFKFINLMGGSAAFISVFVNQTPITAFSGLLIAITTTLDFVIKTDERAKQCLDVRLRYQKLLNDRRRYTPEEYAFESGNIGMMQAPSISGLQYPAYNDTVRQLGHSNRVHRLTKWQRFLKCMV</sequence>
<organism evidence="2 3">
    <name type="scientific">Vreelandella venusta</name>
    <dbReference type="NCBI Taxonomy" id="44935"/>
    <lineage>
        <taxon>Bacteria</taxon>
        <taxon>Pseudomonadati</taxon>
        <taxon>Pseudomonadota</taxon>
        <taxon>Gammaproteobacteria</taxon>
        <taxon>Oceanospirillales</taxon>
        <taxon>Halomonadaceae</taxon>
        <taxon>Vreelandella</taxon>
    </lineage>
</organism>
<evidence type="ECO:0000313" key="2">
    <source>
        <dbReference type="EMBL" id="NPT30861.1"/>
    </source>
</evidence>
<gene>
    <name evidence="2" type="ORF">DDR56_09835</name>
</gene>